<organism evidence="1 2">
    <name type="scientific">Bdellovibrio bacteriovorus (strain ATCC 15356 / DSM 50701 / NCIMB 9529 / HD100)</name>
    <dbReference type="NCBI Taxonomy" id="264462"/>
    <lineage>
        <taxon>Bacteria</taxon>
        <taxon>Pseudomonadati</taxon>
        <taxon>Bdellovibrionota</taxon>
        <taxon>Bdellovibrionia</taxon>
        <taxon>Bdellovibrionales</taxon>
        <taxon>Pseudobdellovibrionaceae</taxon>
        <taxon>Bdellovibrio</taxon>
    </lineage>
</organism>
<dbReference type="STRING" id="264462.Bd0817"/>
<dbReference type="Proteomes" id="UP000008080">
    <property type="component" value="Chromosome"/>
</dbReference>
<accession>Q6MPN1</accession>
<name>Q6MPN1_BDEBA</name>
<dbReference type="EMBL" id="BX842648">
    <property type="protein sequence ID" value="CAE78766.1"/>
    <property type="molecule type" value="Genomic_DNA"/>
</dbReference>
<sequence length="50" mass="5601">MITTKIKQNDEDLIALSGPQSLSMAIDKLTANFRHFGRKKTYKGPLALTH</sequence>
<proteinExistence type="predicted"/>
<protein>
    <submittedName>
        <fullName evidence="1">Uncharacterized protein</fullName>
    </submittedName>
</protein>
<evidence type="ECO:0000313" key="1">
    <source>
        <dbReference type="EMBL" id="CAE78766.1"/>
    </source>
</evidence>
<dbReference type="KEGG" id="bba:Bd0817"/>
<gene>
    <name evidence="1" type="ordered locus">Bd0817</name>
</gene>
<dbReference type="AlphaFoldDB" id="Q6MPN1"/>
<evidence type="ECO:0000313" key="2">
    <source>
        <dbReference type="Proteomes" id="UP000008080"/>
    </source>
</evidence>
<keyword evidence="2" id="KW-1185">Reference proteome</keyword>
<reference evidence="1 2" key="1">
    <citation type="journal article" date="2004" name="Science">
        <title>A predator unmasked: life cycle of Bdellovibrio bacteriovorus from a genomic perspective.</title>
        <authorList>
            <person name="Rendulic S."/>
            <person name="Jagtap P."/>
            <person name="Rosinus A."/>
            <person name="Eppinger M."/>
            <person name="Baar C."/>
            <person name="Lanz C."/>
            <person name="Keller H."/>
            <person name="Lambert C."/>
            <person name="Evans K.J."/>
            <person name="Goesmann A."/>
            <person name="Meyer F."/>
            <person name="Sockett R.E."/>
            <person name="Schuster S.C."/>
        </authorList>
    </citation>
    <scope>NUCLEOTIDE SEQUENCE [LARGE SCALE GENOMIC DNA]</scope>
    <source>
        <strain evidence="2">ATCC 15356 / DSM 50701 / NCIMB 9529 / HD100</strain>
    </source>
</reference>
<dbReference type="HOGENOM" id="CLU_3114995_0_0_7"/>